<organism evidence="1 2">
    <name type="scientific">Bosea massiliensis</name>
    <dbReference type="NCBI Taxonomy" id="151419"/>
    <lineage>
        <taxon>Bacteria</taxon>
        <taxon>Pseudomonadati</taxon>
        <taxon>Pseudomonadota</taxon>
        <taxon>Alphaproteobacteria</taxon>
        <taxon>Hyphomicrobiales</taxon>
        <taxon>Boseaceae</taxon>
        <taxon>Bosea</taxon>
    </lineage>
</organism>
<keyword evidence="2" id="KW-1185">Reference proteome</keyword>
<accession>A0ABW0P139</accession>
<proteinExistence type="predicted"/>
<dbReference type="Proteomes" id="UP001596060">
    <property type="component" value="Unassembled WGS sequence"/>
</dbReference>
<sequence>MHGLTELRYAAKRGLIKIVESGTMPERFRFFLTDAGRDAATAYQAEGERGDLSAMQSKLRELIADLNFENPPADEAWISASNFDPLHDAGEIRYACQRQWLEIDGTLTNISEMRMRLTTRGRDRLATIERSVRAATQDQSTVTPAGQA</sequence>
<name>A0ABW0P139_9HYPH</name>
<evidence type="ECO:0000313" key="2">
    <source>
        <dbReference type="Proteomes" id="UP001596060"/>
    </source>
</evidence>
<reference evidence="2" key="1">
    <citation type="journal article" date="2019" name="Int. J. Syst. Evol. Microbiol.">
        <title>The Global Catalogue of Microorganisms (GCM) 10K type strain sequencing project: providing services to taxonomists for standard genome sequencing and annotation.</title>
        <authorList>
            <consortium name="The Broad Institute Genomics Platform"/>
            <consortium name="The Broad Institute Genome Sequencing Center for Infectious Disease"/>
            <person name="Wu L."/>
            <person name="Ma J."/>
        </authorList>
    </citation>
    <scope>NUCLEOTIDE SEQUENCE [LARGE SCALE GENOMIC DNA]</scope>
    <source>
        <strain evidence="2">CCUG 43117</strain>
    </source>
</reference>
<dbReference type="RefSeq" id="WP_156449976.1">
    <property type="nucleotide sequence ID" value="NZ_JBHSLU010000017.1"/>
</dbReference>
<comment type="caution">
    <text evidence="1">The sequence shown here is derived from an EMBL/GenBank/DDBJ whole genome shotgun (WGS) entry which is preliminary data.</text>
</comment>
<protein>
    <submittedName>
        <fullName evidence="1">Uncharacterized protein</fullName>
    </submittedName>
</protein>
<dbReference type="EMBL" id="JBHSLU010000017">
    <property type="protein sequence ID" value="MFC5505519.1"/>
    <property type="molecule type" value="Genomic_DNA"/>
</dbReference>
<evidence type="ECO:0000313" key="1">
    <source>
        <dbReference type="EMBL" id="MFC5505519.1"/>
    </source>
</evidence>
<gene>
    <name evidence="1" type="ORF">ACFPN9_09640</name>
</gene>